<comment type="caution">
    <text evidence="2">The sequence shown here is derived from an EMBL/GenBank/DDBJ whole genome shotgun (WGS) entry which is preliminary data.</text>
</comment>
<name>A0A847RUP6_9BACT</name>
<evidence type="ECO:0000259" key="1">
    <source>
        <dbReference type="Pfam" id="PF12697"/>
    </source>
</evidence>
<evidence type="ECO:0000313" key="3">
    <source>
        <dbReference type="Proteomes" id="UP000570474"/>
    </source>
</evidence>
<dbReference type="Pfam" id="PF12697">
    <property type="entry name" value="Abhydrolase_6"/>
    <property type="match status" value="1"/>
</dbReference>
<keyword evidence="3" id="KW-1185">Reference proteome</keyword>
<reference evidence="2 3" key="1">
    <citation type="submission" date="2020-04" db="EMBL/GenBank/DDBJ databases">
        <authorList>
            <person name="Yin C."/>
        </authorList>
    </citation>
    <scope>NUCLEOTIDE SEQUENCE [LARGE SCALE GENOMIC DNA]</scope>
    <source>
        <strain evidence="2 3">Ae27</strain>
    </source>
</reference>
<gene>
    <name evidence="2" type="ORF">HGH92_02065</name>
</gene>
<dbReference type="Proteomes" id="UP000570474">
    <property type="component" value="Unassembled WGS sequence"/>
</dbReference>
<feature type="domain" description="AB hydrolase-1" evidence="1">
    <location>
        <begin position="45"/>
        <end position="288"/>
    </location>
</feature>
<dbReference type="InterPro" id="IPR050266">
    <property type="entry name" value="AB_hydrolase_sf"/>
</dbReference>
<dbReference type="GO" id="GO:0016787">
    <property type="term" value="F:hydrolase activity"/>
    <property type="evidence" value="ECO:0007669"/>
    <property type="project" value="UniProtKB-KW"/>
</dbReference>
<protein>
    <submittedName>
        <fullName evidence="2">Alpha/beta hydrolase</fullName>
    </submittedName>
</protein>
<dbReference type="RefSeq" id="WP_168869099.1">
    <property type="nucleotide sequence ID" value="NZ_JABAIA010000001.1"/>
</dbReference>
<dbReference type="Gene3D" id="3.40.50.1820">
    <property type="entry name" value="alpha/beta hydrolase"/>
    <property type="match status" value="1"/>
</dbReference>
<dbReference type="AlphaFoldDB" id="A0A847RUP6"/>
<keyword evidence="2" id="KW-0378">Hydrolase</keyword>
<proteinExistence type="predicted"/>
<organism evidence="2 3">
    <name type="scientific">Chitinophaga varians</name>
    <dbReference type="NCBI Taxonomy" id="2202339"/>
    <lineage>
        <taxon>Bacteria</taxon>
        <taxon>Pseudomonadati</taxon>
        <taxon>Bacteroidota</taxon>
        <taxon>Chitinophagia</taxon>
        <taxon>Chitinophagales</taxon>
        <taxon>Chitinophagaceae</taxon>
        <taxon>Chitinophaga</taxon>
    </lineage>
</organism>
<accession>A0A847RUP6</accession>
<sequence>MIPFFKYVPVRIFTFICLYLAMIRPEVSAQHYSFGVKKEGKGKVVIFIPGLYCSGEVWEQSMAHYRDHYTCYALTLPGFAGQPPIKSDSLLISITRELAGFIRDNRLDKPTVIGHSLGGFIALQLGILYPDLPGKVVAVSAGPFFPAFAMGPDATPQQTREIAANMQKAMATLTPEQTRANQLMVLPSLITDSINRIPVMNMAMRSHSPTQAQVMYELYTTDLRQQLNLITCPLLVLADWIGYKNYGIGRDMVLGNYRTQYQKAPQAVISMSDDARHFIMTDQPEWFFNQVDTFLGR</sequence>
<dbReference type="InterPro" id="IPR029058">
    <property type="entry name" value="AB_hydrolase_fold"/>
</dbReference>
<dbReference type="InterPro" id="IPR000073">
    <property type="entry name" value="AB_hydrolase_1"/>
</dbReference>
<evidence type="ECO:0000313" key="2">
    <source>
        <dbReference type="EMBL" id="NLR63081.1"/>
    </source>
</evidence>
<dbReference type="EMBL" id="JABAIA010000001">
    <property type="protein sequence ID" value="NLR63081.1"/>
    <property type="molecule type" value="Genomic_DNA"/>
</dbReference>
<dbReference type="PANTHER" id="PTHR43798">
    <property type="entry name" value="MONOACYLGLYCEROL LIPASE"/>
    <property type="match status" value="1"/>
</dbReference>
<dbReference type="SUPFAM" id="SSF53474">
    <property type="entry name" value="alpha/beta-Hydrolases"/>
    <property type="match status" value="1"/>
</dbReference>